<dbReference type="RefSeq" id="WP_072933218.1">
    <property type="nucleotide sequence ID" value="NZ_BMFL01000007.1"/>
</dbReference>
<evidence type="ECO:0000313" key="2">
    <source>
        <dbReference type="EMBL" id="SHL49291.1"/>
    </source>
</evidence>
<evidence type="ECO:0008006" key="5">
    <source>
        <dbReference type="Google" id="ProtNLM"/>
    </source>
</evidence>
<dbReference type="Proteomes" id="UP000184120">
    <property type="component" value="Unassembled WGS sequence"/>
</dbReference>
<dbReference type="EMBL" id="BMFL01000007">
    <property type="protein sequence ID" value="GGE95696.1"/>
    <property type="molecule type" value="Genomic_DNA"/>
</dbReference>
<gene>
    <name evidence="1" type="ORF">GCM10010984_11490</name>
    <name evidence="2" type="ORF">SAMN05443634_11026</name>
</gene>
<dbReference type="Proteomes" id="UP000650994">
    <property type="component" value="Unassembled WGS sequence"/>
</dbReference>
<evidence type="ECO:0000313" key="3">
    <source>
        <dbReference type="Proteomes" id="UP000184120"/>
    </source>
</evidence>
<proteinExistence type="predicted"/>
<reference evidence="2" key="3">
    <citation type="submission" date="2016-11" db="EMBL/GenBank/DDBJ databases">
        <authorList>
            <person name="Jaros S."/>
            <person name="Januszkiewicz K."/>
            <person name="Wedrychowicz H."/>
        </authorList>
    </citation>
    <scope>NUCLEOTIDE SEQUENCE [LARGE SCALE GENOMIC DNA]</scope>
    <source>
        <strain evidence="2">DSM 27989</strain>
    </source>
</reference>
<dbReference type="OrthoDB" id="1522859at2"/>
<organism evidence="2 3">
    <name type="scientific">Chishuiella changwenlii</name>
    <dbReference type="NCBI Taxonomy" id="1434701"/>
    <lineage>
        <taxon>Bacteria</taxon>
        <taxon>Pseudomonadati</taxon>
        <taxon>Bacteroidota</taxon>
        <taxon>Flavobacteriia</taxon>
        <taxon>Flavobacteriales</taxon>
        <taxon>Weeksellaceae</taxon>
        <taxon>Chishuiella</taxon>
    </lineage>
</organism>
<dbReference type="STRING" id="1434701.SAMN05443634_11026"/>
<accession>A0A1M7B2X6</accession>
<reference evidence="1" key="5">
    <citation type="submission" date="2024-05" db="EMBL/GenBank/DDBJ databases">
        <authorList>
            <person name="Sun Q."/>
            <person name="Zhou Y."/>
        </authorList>
    </citation>
    <scope>NUCLEOTIDE SEQUENCE</scope>
    <source>
        <strain evidence="1">CGMCC 1.12707</strain>
    </source>
</reference>
<evidence type="ECO:0000313" key="1">
    <source>
        <dbReference type="EMBL" id="GGE95696.1"/>
    </source>
</evidence>
<sequence>MINIKKVLSFVILLISFLCYSQKSIKHPIFPGCNKLKTNEELGKCFSEKLWYELNDQTQYSAEDFFKEDKLNNDITLFFTVKKDGKVTDFSFSKDSDPVVSTAYLKRISKVFKYYEKKGKKIIPAFENNQYVDYKIVFKVESRVN</sequence>
<keyword evidence="4" id="KW-1185">Reference proteome</keyword>
<evidence type="ECO:0000313" key="4">
    <source>
        <dbReference type="Proteomes" id="UP000650994"/>
    </source>
</evidence>
<dbReference type="EMBL" id="FRBH01000010">
    <property type="protein sequence ID" value="SHL49291.1"/>
    <property type="molecule type" value="Genomic_DNA"/>
</dbReference>
<reference evidence="1" key="1">
    <citation type="journal article" date="2014" name="Int. J. Syst. Evol. Microbiol.">
        <title>Complete genome of a new Firmicutes species belonging to the dominant human colonic microbiota ('Ruminococcus bicirculans') reveals two chromosomes and a selective capacity to utilize plant glucans.</title>
        <authorList>
            <consortium name="NISC Comparative Sequencing Program"/>
            <person name="Wegmann U."/>
            <person name="Louis P."/>
            <person name="Goesmann A."/>
            <person name="Henrissat B."/>
            <person name="Duncan S.H."/>
            <person name="Flint H.J."/>
        </authorList>
    </citation>
    <scope>NUCLEOTIDE SEQUENCE</scope>
    <source>
        <strain evidence="1">CGMCC 1.12707</strain>
    </source>
</reference>
<name>A0A1M7B2X6_9FLAO</name>
<reference evidence="4" key="4">
    <citation type="journal article" date="2019" name="Int. J. Syst. Evol. Microbiol.">
        <title>The Global Catalogue of Microorganisms (GCM) 10K type strain sequencing project: providing services to taxonomists for standard genome sequencing and annotation.</title>
        <authorList>
            <consortium name="The Broad Institute Genomics Platform"/>
            <consortium name="The Broad Institute Genome Sequencing Center for Infectious Disease"/>
            <person name="Wu L."/>
            <person name="Ma J."/>
        </authorList>
    </citation>
    <scope>NUCLEOTIDE SEQUENCE [LARGE SCALE GENOMIC DNA]</scope>
    <source>
        <strain evidence="4">CGMCC 1.12707</strain>
    </source>
</reference>
<reference evidence="3" key="2">
    <citation type="submission" date="2016-11" db="EMBL/GenBank/DDBJ databases">
        <authorList>
            <person name="Varghese N."/>
            <person name="Submissions S."/>
        </authorList>
    </citation>
    <scope>NUCLEOTIDE SEQUENCE [LARGE SCALE GENOMIC DNA]</scope>
    <source>
        <strain evidence="3">DSM 27989</strain>
    </source>
</reference>
<dbReference type="AlphaFoldDB" id="A0A1M7B2X6"/>
<protein>
    <recommendedName>
        <fullName evidence="5">TonB protein C-terminal</fullName>
    </recommendedName>
</protein>